<feature type="domain" description="Glycosyltransferase subfamily 4-like N-terminal" evidence="1">
    <location>
        <begin position="2"/>
        <end position="134"/>
    </location>
</feature>
<dbReference type="AlphaFoldDB" id="A0A1Y6K6G9"/>
<dbReference type="RefSeq" id="WP_087862991.1">
    <property type="nucleotide sequence ID" value="NZ_LT859958.1"/>
</dbReference>
<dbReference type="EC" id="2.4.-.-" evidence="2"/>
<sequence length="364" mass="40681">MRVLYFTAQDSPHDRRFLSALAETSLEVFSLRMHACTPDTPMKITELTWREGQPDWSHWKGWQAGVHQLRGILMDLRPDLIHAGPIQGPALAAALAEFTPLVSMSWAFDLLRNAGRSPWMRRVTQCVLDRSAVLVADCQTVADRVAGYRFPRQRMALLPWGVDLGHFSPERAREVGQALKHDLGWQEQFVLFCNRTWSVPYGVDDLARAFLIVHRSRPDLRLLLAGDGPQSERIRDVLAPAGDAVCFPGWITHEELPAYYGAGDLFISPSHCDGSSVSLLEALACGRPVLVSDIPSNCEWVKPGEVGDLFSDGDINALANQILKLVDDSNLADYGRRARLLAEERADWRINFPKLLSAYQLSQG</sequence>
<dbReference type="Pfam" id="PF13477">
    <property type="entry name" value="Glyco_trans_4_2"/>
    <property type="match status" value="1"/>
</dbReference>
<dbReference type="Pfam" id="PF13692">
    <property type="entry name" value="Glyco_trans_1_4"/>
    <property type="match status" value="1"/>
</dbReference>
<dbReference type="KEGG" id="abat:CFX1CAM_2139"/>
<accession>A0A1Y6K6G9</accession>
<dbReference type="GO" id="GO:0016757">
    <property type="term" value="F:glycosyltransferase activity"/>
    <property type="evidence" value="ECO:0007669"/>
    <property type="project" value="UniProtKB-KW"/>
</dbReference>
<dbReference type="SUPFAM" id="SSF53756">
    <property type="entry name" value="UDP-Glycosyltransferase/glycogen phosphorylase"/>
    <property type="match status" value="1"/>
</dbReference>
<gene>
    <name evidence="2" type="ORF">CFX1CAM_2139</name>
</gene>
<evidence type="ECO:0000313" key="2">
    <source>
        <dbReference type="EMBL" id="SMX55204.1"/>
    </source>
</evidence>
<dbReference type="Proteomes" id="UP000195514">
    <property type="component" value="Chromosome I"/>
</dbReference>
<organism evidence="2 3">
    <name type="scientific">Candidatus Brevifilum fermentans</name>
    <dbReference type="NCBI Taxonomy" id="1986204"/>
    <lineage>
        <taxon>Bacteria</taxon>
        <taxon>Bacillati</taxon>
        <taxon>Chloroflexota</taxon>
        <taxon>Anaerolineae</taxon>
        <taxon>Anaerolineales</taxon>
        <taxon>Anaerolineaceae</taxon>
        <taxon>Candidatus Brevifilum</taxon>
    </lineage>
</organism>
<dbReference type="InterPro" id="IPR050194">
    <property type="entry name" value="Glycosyltransferase_grp1"/>
</dbReference>
<keyword evidence="3" id="KW-1185">Reference proteome</keyword>
<evidence type="ECO:0000259" key="1">
    <source>
        <dbReference type="Pfam" id="PF13477"/>
    </source>
</evidence>
<proteinExistence type="predicted"/>
<keyword evidence="2" id="KW-0328">Glycosyltransferase</keyword>
<dbReference type="PANTHER" id="PTHR45947:SF11">
    <property type="entry name" value="SLR1508 PROTEIN"/>
    <property type="match status" value="1"/>
</dbReference>
<dbReference type="Gene3D" id="3.40.50.2000">
    <property type="entry name" value="Glycogen Phosphorylase B"/>
    <property type="match status" value="2"/>
</dbReference>
<reference evidence="3" key="1">
    <citation type="submission" date="2017-05" db="EMBL/GenBank/DDBJ databases">
        <authorList>
            <person name="Kirkegaard R."/>
            <person name="Mcilroy J S."/>
        </authorList>
    </citation>
    <scope>NUCLEOTIDE SEQUENCE [LARGE SCALE GENOMIC DNA]</scope>
</reference>
<protein>
    <submittedName>
        <fullName evidence="2">Putative glycosyltransferase</fullName>
        <ecNumber evidence="2">2.4.-.-</ecNumber>
    </submittedName>
</protein>
<evidence type="ECO:0000313" key="3">
    <source>
        <dbReference type="Proteomes" id="UP000195514"/>
    </source>
</evidence>
<dbReference type="EMBL" id="LT859958">
    <property type="protein sequence ID" value="SMX55204.1"/>
    <property type="molecule type" value="Genomic_DNA"/>
</dbReference>
<name>A0A1Y6K6G9_9CHLR</name>
<dbReference type="PANTHER" id="PTHR45947">
    <property type="entry name" value="SULFOQUINOVOSYL TRANSFERASE SQD2"/>
    <property type="match status" value="1"/>
</dbReference>
<dbReference type="OrthoDB" id="9810929at2"/>
<dbReference type="InterPro" id="IPR028098">
    <property type="entry name" value="Glyco_trans_4-like_N"/>
</dbReference>
<keyword evidence="2" id="KW-0808">Transferase</keyword>